<dbReference type="PANTHER" id="PTHR47540:SF2">
    <property type="entry name" value="ZN(II)2CYS6 TRANSCRIPTION FACTOR (EUROFUNG)"/>
    <property type="match status" value="1"/>
</dbReference>
<dbReference type="Proteomes" id="UP000282582">
    <property type="component" value="Unassembled WGS sequence"/>
</dbReference>
<evidence type="ECO:0000256" key="2">
    <source>
        <dbReference type="ARBA" id="ARBA00023015"/>
    </source>
</evidence>
<evidence type="ECO:0000256" key="5">
    <source>
        <dbReference type="ARBA" id="ARBA00023242"/>
    </source>
</evidence>
<feature type="transmembrane region" description="Helical" evidence="6">
    <location>
        <begin position="12"/>
        <end position="34"/>
    </location>
</feature>
<keyword evidence="2" id="KW-0805">Transcription regulation</keyword>
<gene>
    <name evidence="7" type="ORF">D0868_04403</name>
</gene>
<evidence type="ECO:0000256" key="6">
    <source>
        <dbReference type="SAM" id="Phobius"/>
    </source>
</evidence>
<keyword evidence="6" id="KW-0812">Transmembrane</keyword>
<accession>A0A3M6Z238</accession>
<evidence type="ECO:0000256" key="1">
    <source>
        <dbReference type="ARBA" id="ARBA00004123"/>
    </source>
</evidence>
<keyword evidence="3" id="KW-0238">DNA-binding</keyword>
<dbReference type="AlphaFoldDB" id="A0A3M6Z238"/>
<evidence type="ECO:0000256" key="3">
    <source>
        <dbReference type="ARBA" id="ARBA00023125"/>
    </source>
</evidence>
<dbReference type="EMBL" id="QWIK01000277">
    <property type="protein sequence ID" value="RMY09149.1"/>
    <property type="molecule type" value="Genomic_DNA"/>
</dbReference>
<dbReference type="InterPro" id="IPR051711">
    <property type="entry name" value="Stress_Response_Reg"/>
</dbReference>
<evidence type="ECO:0000256" key="4">
    <source>
        <dbReference type="ARBA" id="ARBA00023163"/>
    </source>
</evidence>
<name>A0A3M6Z238_HORWE</name>
<evidence type="ECO:0000313" key="8">
    <source>
        <dbReference type="Proteomes" id="UP000282582"/>
    </source>
</evidence>
<comment type="caution">
    <text evidence="7">The sequence shown here is derived from an EMBL/GenBank/DDBJ whole genome shotgun (WGS) entry which is preliminary data.</text>
</comment>
<dbReference type="PANTHER" id="PTHR47540">
    <property type="entry name" value="THIAMINE REPRESSIBLE GENES REGULATORY PROTEIN THI5"/>
    <property type="match status" value="1"/>
</dbReference>
<dbReference type="GO" id="GO:0045944">
    <property type="term" value="P:positive regulation of transcription by RNA polymerase II"/>
    <property type="evidence" value="ECO:0007669"/>
    <property type="project" value="TreeGrafter"/>
</dbReference>
<keyword evidence="4" id="KW-0804">Transcription</keyword>
<keyword evidence="6" id="KW-0472">Membrane</keyword>
<protein>
    <submittedName>
        <fullName evidence="7">Uncharacterized protein</fullName>
    </submittedName>
</protein>
<dbReference type="GO" id="GO:0043565">
    <property type="term" value="F:sequence-specific DNA binding"/>
    <property type="evidence" value="ECO:0007669"/>
    <property type="project" value="TreeGrafter"/>
</dbReference>
<keyword evidence="5" id="KW-0539">Nucleus</keyword>
<reference evidence="7 8" key="1">
    <citation type="journal article" date="2018" name="BMC Genomics">
        <title>Genomic evidence for intraspecific hybridization in a clonal and extremely halotolerant yeast.</title>
        <authorList>
            <person name="Gostincar C."/>
            <person name="Stajich J.E."/>
            <person name="Zupancic J."/>
            <person name="Zalar P."/>
            <person name="Gunde-Cimerman N."/>
        </authorList>
    </citation>
    <scope>NUCLEOTIDE SEQUENCE [LARGE SCALE GENOMIC DNA]</scope>
    <source>
        <strain evidence="7 8">EXF-6654</strain>
    </source>
</reference>
<keyword evidence="6" id="KW-1133">Transmembrane helix</keyword>
<proteinExistence type="predicted"/>
<comment type="subcellular location">
    <subcellularLocation>
        <location evidence="1">Nucleus</location>
    </subcellularLocation>
</comment>
<dbReference type="GO" id="GO:0005634">
    <property type="term" value="C:nucleus"/>
    <property type="evidence" value="ECO:0007669"/>
    <property type="project" value="UniProtKB-SubCell"/>
</dbReference>
<evidence type="ECO:0000313" key="7">
    <source>
        <dbReference type="EMBL" id="RMY09149.1"/>
    </source>
</evidence>
<organism evidence="7 8">
    <name type="scientific">Hortaea werneckii</name>
    <name type="common">Black yeast</name>
    <name type="synonym">Cladosporium werneckii</name>
    <dbReference type="NCBI Taxonomy" id="91943"/>
    <lineage>
        <taxon>Eukaryota</taxon>
        <taxon>Fungi</taxon>
        <taxon>Dikarya</taxon>
        <taxon>Ascomycota</taxon>
        <taxon>Pezizomycotina</taxon>
        <taxon>Dothideomycetes</taxon>
        <taxon>Dothideomycetidae</taxon>
        <taxon>Mycosphaerellales</taxon>
        <taxon>Teratosphaeriaceae</taxon>
        <taxon>Hortaea</taxon>
    </lineage>
</organism>
<sequence>METINGMANNGSLFCSLWWINYVVFCAVSVVYIADIQASKDNINNPVAGTSREDLMELAERCQQHLSDSNTSSRRYAVVLDELLREAKRTRHRGLQKAPNDNEHRGCSDAMQGHNKLVESRAADADLGAQQAQADLLDFDSAVDKDYNFLDEWSISDWLELDSSVWDPQIF</sequence>